<dbReference type="RefSeq" id="WP_062392240.1">
    <property type="nucleotide sequence ID" value="NZ_CP011853.1"/>
</dbReference>
<proteinExistence type="predicted"/>
<evidence type="ECO:0000313" key="1">
    <source>
        <dbReference type="EMBL" id="ALG84259.1"/>
    </source>
</evidence>
<dbReference type="Proteomes" id="UP000063789">
    <property type="component" value="Chromosome"/>
</dbReference>
<protein>
    <recommendedName>
        <fullName evidence="3">MobA-like NTP transferase domain-containing protein</fullName>
    </recommendedName>
</protein>
<sequence>MAIGNDFNSVKSAAPIAGIVLVARGDERVPAGENDIPAAALLMSRVSSLGAGGCEEVYVALGSRVVRAPQTSSTTLYLPEWFDSLDSCTSAALDFVDEHPRLSGAVLQTLDSPDAGEVAVARVIEAAGDDPAVICRAAFGGRPGQPVYLGADRIRHAIERMGAGLTAIHYLIENRDDVRIVDCTDLGNPVESNL</sequence>
<reference evidence="2" key="1">
    <citation type="submission" date="2015-06" db="EMBL/GenBank/DDBJ databases">
        <title>Complete genome sequence and metabolic analysis of phthalate degradation pathway in Gordonia sp. QH-11.</title>
        <authorList>
            <person name="Jin D."/>
            <person name="Kong X."/>
            <person name="Bai Z."/>
        </authorList>
    </citation>
    <scope>NUCLEOTIDE SEQUENCE [LARGE SCALE GENOMIC DNA]</scope>
    <source>
        <strain evidence="2">QH-11</strain>
    </source>
</reference>
<reference evidence="1 2" key="2">
    <citation type="journal article" date="2017" name="Int. J. Syst. Evol. Microbiol.">
        <title>Gordonia phthalatica sp. nov., a di-n-butyl phthalate-degrading bacterium isolated from activated sludge.</title>
        <authorList>
            <person name="Jin D."/>
            <person name="Kong X."/>
            <person name="Jia M."/>
            <person name="Yu X."/>
            <person name="Wang X."/>
            <person name="Zhuang X."/>
            <person name="Deng Y."/>
            <person name="Bai Z."/>
        </authorList>
    </citation>
    <scope>NUCLEOTIDE SEQUENCE [LARGE SCALE GENOMIC DNA]</scope>
    <source>
        <strain evidence="1 2">QH-11</strain>
    </source>
</reference>
<dbReference type="EMBL" id="CP011853">
    <property type="protein sequence ID" value="ALG84259.1"/>
    <property type="molecule type" value="Genomic_DNA"/>
</dbReference>
<name>A0A0N9MPU0_9ACTN</name>
<keyword evidence="2" id="KW-1185">Reference proteome</keyword>
<dbReference type="KEGG" id="goq:ACH46_06755"/>
<dbReference type="OrthoDB" id="4427994at2"/>
<evidence type="ECO:0000313" key="2">
    <source>
        <dbReference type="Proteomes" id="UP000063789"/>
    </source>
</evidence>
<dbReference type="AlphaFoldDB" id="A0A0N9MPU0"/>
<organism evidence="1 2">
    <name type="scientific">Gordonia phthalatica</name>
    <dbReference type="NCBI Taxonomy" id="1136941"/>
    <lineage>
        <taxon>Bacteria</taxon>
        <taxon>Bacillati</taxon>
        <taxon>Actinomycetota</taxon>
        <taxon>Actinomycetes</taxon>
        <taxon>Mycobacteriales</taxon>
        <taxon>Gordoniaceae</taxon>
        <taxon>Gordonia</taxon>
    </lineage>
</organism>
<gene>
    <name evidence="1" type="ORF">ACH46_06755</name>
</gene>
<evidence type="ECO:0008006" key="3">
    <source>
        <dbReference type="Google" id="ProtNLM"/>
    </source>
</evidence>
<accession>A0A0N9MPU0</accession>
<dbReference type="PATRIC" id="fig|1136941.3.peg.1386"/>
<dbReference type="STRING" id="1136941.ACH46_06755"/>
<dbReference type="Gene3D" id="3.90.550.10">
    <property type="entry name" value="Spore Coat Polysaccharide Biosynthesis Protein SpsA, Chain A"/>
    <property type="match status" value="1"/>
</dbReference>
<dbReference type="InterPro" id="IPR029044">
    <property type="entry name" value="Nucleotide-diphossugar_trans"/>
</dbReference>